<accession>A0A1A8Z8U9</accession>
<gene>
    <name evidence="2" type="ORF">GA0070621_0912</name>
</gene>
<dbReference type="EMBL" id="LT594324">
    <property type="protein sequence ID" value="SBT40286.1"/>
    <property type="molecule type" value="Genomic_DNA"/>
</dbReference>
<organism evidence="2 3">
    <name type="scientific">Micromonospora narathiwatensis</name>
    <dbReference type="NCBI Taxonomy" id="299146"/>
    <lineage>
        <taxon>Bacteria</taxon>
        <taxon>Bacillati</taxon>
        <taxon>Actinomycetota</taxon>
        <taxon>Actinomycetes</taxon>
        <taxon>Micromonosporales</taxon>
        <taxon>Micromonosporaceae</taxon>
        <taxon>Micromonospora</taxon>
    </lineage>
</organism>
<dbReference type="GO" id="GO:0016020">
    <property type="term" value="C:membrane"/>
    <property type="evidence" value="ECO:0007669"/>
    <property type="project" value="InterPro"/>
</dbReference>
<dbReference type="Proteomes" id="UP000198765">
    <property type="component" value="Chromosome I"/>
</dbReference>
<evidence type="ECO:0000313" key="2">
    <source>
        <dbReference type="EMBL" id="SBT40286.1"/>
    </source>
</evidence>
<protein>
    <submittedName>
        <fullName evidence="2">Copper transport outer membrane protein, MctB</fullName>
    </submittedName>
</protein>
<keyword evidence="1" id="KW-0175">Coiled coil</keyword>
<dbReference type="Pfam" id="PF11382">
    <property type="entry name" value="MctB"/>
    <property type="match status" value="1"/>
</dbReference>
<evidence type="ECO:0000256" key="1">
    <source>
        <dbReference type="SAM" id="Coils"/>
    </source>
</evidence>
<name>A0A1A8Z8U9_9ACTN</name>
<dbReference type="InterPro" id="IPR021522">
    <property type="entry name" value="MctB"/>
</dbReference>
<proteinExistence type="predicted"/>
<feature type="coiled-coil region" evidence="1">
    <location>
        <begin position="34"/>
        <end position="68"/>
    </location>
</feature>
<sequence length="315" mass="33012">MINFRYHVVSLTAVFLALAIGLVVGTAALNGPVADSLKETVNGLRKDNQQMRQTVNSLQKQLDMEEEFAAEMAQVVLPGKLAGRRVLVVDLPSGREHTEGVVKMLQLGGANVTGQIDIQDKFINPDNTTNNNLLELAVTAPRPNSVSTTSLPGNGHGVETSTALLASVLLDRPQGSPPVSEADRRAVLQAYSNAGYLTAQDKVSGPAEAVVLVSGQPYVDKDSAKKDESVVKIAEQFDRDGAIVVGGMGSAGGNVVAVVRGDPVLSQSISTVDNANTRQGQVVTALALVQQLTEKKAGQYGVGDNAASLVPKLPQ</sequence>
<dbReference type="OrthoDB" id="4350157at2"/>
<keyword evidence="3" id="KW-1185">Reference proteome</keyword>
<dbReference type="GO" id="GO:0055070">
    <property type="term" value="P:copper ion homeostasis"/>
    <property type="evidence" value="ECO:0007669"/>
    <property type="project" value="InterPro"/>
</dbReference>
<dbReference type="RefSeq" id="WP_091191828.1">
    <property type="nucleotide sequence ID" value="NZ_LT594324.1"/>
</dbReference>
<dbReference type="AlphaFoldDB" id="A0A1A8Z8U9"/>
<evidence type="ECO:0000313" key="3">
    <source>
        <dbReference type="Proteomes" id="UP000198765"/>
    </source>
</evidence>
<reference evidence="2 3" key="1">
    <citation type="submission" date="2016-06" db="EMBL/GenBank/DDBJ databases">
        <authorList>
            <person name="Kjaerup R.B."/>
            <person name="Dalgaard T.S."/>
            <person name="Juul-Madsen H.R."/>
        </authorList>
    </citation>
    <scope>NUCLEOTIDE SEQUENCE [LARGE SCALE GENOMIC DNA]</scope>
    <source>
        <strain evidence="2 3">DSM 45248</strain>
    </source>
</reference>
<dbReference type="PATRIC" id="fig|299146.4.peg.933"/>